<dbReference type="AlphaFoldDB" id="A0A8J2LGG9"/>
<dbReference type="GO" id="GO:0005739">
    <property type="term" value="C:mitochondrion"/>
    <property type="evidence" value="ECO:0007669"/>
    <property type="project" value="TreeGrafter"/>
</dbReference>
<reference evidence="3" key="1">
    <citation type="submission" date="2021-06" db="EMBL/GenBank/DDBJ databases">
        <authorList>
            <person name="Hodson N. C."/>
            <person name="Mongue J. A."/>
            <person name="Jaron S. K."/>
        </authorList>
    </citation>
    <scope>NUCLEOTIDE SEQUENCE</scope>
</reference>
<evidence type="ECO:0000313" key="3">
    <source>
        <dbReference type="EMBL" id="CAG7834978.1"/>
    </source>
</evidence>
<evidence type="ECO:0000313" key="4">
    <source>
        <dbReference type="Proteomes" id="UP000708208"/>
    </source>
</evidence>
<evidence type="ECO:0000256" key="1">
    <source>
        <dbReference type="SAM" id="MobiDB-lite"/>
    </source>
</evidence>
<accession>A0A8J2LGG9</accession>
<sequence length="446" mass="50870">MPFFRKKRPTSLAHEQPSTNGSSKAGTPTLNHIVPALPPLQNFISPTDKSTQTVLKSKPRNTSNIEEVLLWGREYFSLFLRSEGVEEILEIWERIGTIKREGSDRDYTKPWRETPLDNEILRLKFQIEKSTFAVDLSVLNCEENENNVYRWIIKSHDLILQVLQDDYLPRFLDSKFYIRCQVDFFTNTDTVTLHDILRNHSALFYFMEYVDQESKREVLEFWLGATNFAEQFISKSDSQNQDCPIDVQVAQSDAMVLYEKYISLQAPQILGFRDEIRSDVERLICSQDEISNCFDKAINEAFLFLHVTCLDGFLKSSLFLAFLTDLINSLGPSTKTHKRSESTSTCSSSSASLISPVAHNNFSSLQQSGKSKLCLGRVNSMGKFEADTDLEFLKQESGIAKTMKKFVNFDEKEKAKEELAWQVAAMIVNEVTSITMGTGDSNNIAQ</sequence>
<proteinExistence type="predicted"/>
<dbReference type="Pfam" id="PF00615">
    <property type="entry name" value="RGS"/>
    <property type="match status" value="1"/>
</dbReference>
<dbReference type="SMART" id="SM00315">
    <property type="entry name" value="RGS"/>
    <property type="match status" value="2"/>
</dbReference>
<dbReference type="GO" id="GO:0005886">
    <property type="term" value="C:plasma membrane"/>
    <property type="evidence" value="ECO:0007669"/>
    <property type="project" value="TreeGrafter"/>
</dbReference>
<dbReference type="InterPro" id="IPR016137">
    <property type="entry name" value="RGS"/>
</dbReference>
<comment type="caution">
    <text evidence="3">The sequence shown here is derived from an EMBL/GenBank/DDBJ whole genome shotgun (WGS) entry which is preliminary data.</text>
</comment>
<keyword evidence="4" id="KW-1185">Reference proteome</keyword>
<dbReference type="Proteomes" id="UP000708208">
    <property type="component" value="Unassembled WGS sequence"/>
</dbReference>
<evidence type="ECO:0000259" key="2">
    <source>
        <dbReference type="PROSITE" id="PS50132"/>
    </source>
</evidence>
<dbReference type="PROSITE" id="PS50132">
    <property type="entry name" value="RGS"/>
    <property type="match status" value="2"/>
</dbReference>
<dbReference type="OrthoDB" id="5584247at2759"/>
<gene>
    <name evidence="3" type="ORF">AFUS01_LOCUS44413</name>
</gene>
<organism evidence="3 4">
    <name type="scientific">Allacma fusca</name>
    <dbReference type="NCBI Taxonomy" id="39272"/>
    <lineage>
        <taxon>Eukaryota</taxon>
        <taxon>Metazoa</taxon>
        <taxon>Ecdysozoa</taxon>
        <taxon>Arthropoda</taxon>
        <taxon>Hexapoda</taxon>
        <taxon>Collembola</taxon>
        <taxon>Symphypleona</taxon>
        <taxon>Sminthuridae</taxon>
        <taxon>Allacma</taxon>
    </lineage>
</organism>
<dbReference type="GO" id="GO:0008104">
    <property type="term" value="P:intracellular protein localization"/>
    <property type="evidence" value="ECO:0007669"/>
    <property type="project" value="TreeGrafter"/>
</dbReference>
<feature type="domain" description="RGS" evidence="2">
    <location>
        <begin position="192"/>
        <end position="323"/>
    </location>
</feature>
<dbReference type="EMBL" id="CAJVCH010570458">
    <property type="protein sequence ID" value="CAG7834978.1"/>
    <property type="molecule type" value="Genomic_DNA"/>
</dbReference>
<dbReference type="PANTHER" id="PTHR13155:SF1">
    <property type="entry name" value="A-KINASE ANCHOR PROTEIN 10, MITOCHONDRIAL"/>
    <property type="match status" value="1"/>
</dbReference>
<name>A0A8J2LGG9_9HEXA</name>
<feature type="region of interest" description="Disordered" evidence="1">
    <location>
        <begin position="1"/>
        <end position="28"/>
    </location>
</feature>
<dbReference type="InterPro" id="IPR052246">
    <property type="entry name" value="Cell_Polariz_PKAAnc"/>
</dbReference>
<dbReference type="PANTHER" id="PTHR13155">
    <property type="entry name" value="A-KINASE ANCHOR PROTEINS"/>
    <property type="match status" value="1"/>
</dbReference>
<feature type="compositionally biased region" description="Polar residues" evidence="1">
    <location>
        <begin position="16"/>
        <end position="28"/>
    </location>
</feature>
<protein>
    <recommendedName>
        <fullName evidence="2">RGS domain-containing protein</fullName>
    </recommendedName>
</protein>
<feature type="domain" description="RGS" evidence="2">
    <location>
        <begin position="72"/>
        <end position="179"/>
    </location>
</feature>